<organism evidence="1 2">
    <name type="scientific">Gossypium arboreum</name>
    <name type="common">Tree cotton</name>
    <name type="synonym">Gossypium nanking</name>
    <dbReference type="NCBI Taxonomy" id="29729"/>
    <lineage>
        <taxon>Eukaryota</taxon>
        <taxon>Viridiplantae</taxon>
        <taxon>Streptophyta</taxon>
        <taxon>Embryophyta</taxon>
        <taxon>Tracheophyta</taxon>
        <taxon>Spermatophyta</taxon>
        <taxon>Magnoliopsida</taxon>
        <taxon>eudicotyledons</taxon>
        <taxon>Gunneridae</taxon>
        <taxon>Pentapetalae</taxon>
        <taxon>rosids</taxon>
        <taxon>malvids</taxon>
        <taxon>Malvales</taxon>
        <taxon>Malvaceae</taxon>
        <taxon>Malvoideae</taxon>
        <taxon>Gossypium</taxon>
    </lineage>
</organism>
<reference evidence="2" key="1">
    <citation type="submission" date="2014-09" db="EMBL/GenBank/DDBJ databases">
        <authorList>
            <person name="Mudge J."/>
            <person name="Ramaraj T."/>
            <person name="Lindquist I.E."/>
            <person name="Bharti A.K."/>
            <person name="Sundararajan A."/>
            <person name="Cameron C.T."/>
            <person name="Woodward J.E."/>
            <person name="May G.D."/>
            <person name="Brubaker C."/>
            <person name="Broadhvest J."/>
            <person name="Wilkins T.A."/>
        </authorList>
    </citation>
    <scope>NUCLEOTIDE SEQUENCE</scope>
    <source>
        <strain evidence="2">cv. AKA8401</strain>
    </source>
</reference>
<name>A0A0B0MJE0_GOSAR</name>
<sequence>MRNQHGLDLLTQVVHTAVSIWQNRSMTYTGRPHARAYLKALTTV</sequence>
<proteinExistence type="predicted"/>
<dbReference type="Proteomes" id="UP000032142">
    <property type="component" value="Unassembled WGS sequence"/>
</dbReference>
<evidence type="ECO:0000313" key="2">
    <source>
        <dbReference type="Proteomes" id="UP000032142"/>
    </source>
</evidence>
<keyword evidence="2" id="KW-1185">Reference proteome</keyword>
<accession>A0A0B0MJE0</accession>
<dbReference type="EMBL" id="JRRC01061903">
    <property type="protein sequence ID" value="KHF99035.1"/>
    <property type="molecule type" value="Genomic_DNA"/>
</dbReference>
<dbReference type="AlphaFoldDB" id="A0A0B0MJE0"/>
<gene>
    <name evidence="1" type="ORF">F383_38219</name>
</gene>
<comment type="caution">
    <text evidence="1">The sequence shown here is derived from an EMBL/GenBank/DDBJ whole genome shotgun (WGS) entry which is preliminary data.</text>
</comment>
<protein>
    <submittedName>
        <fullName evidence="1">Uncharacterized protein</fullName>
    </submittedName>
</protein>
<evidence type="ECO:0000313" key="1">
    <source>
        <dbReference type="EMBL" id="KHF99035.1"/>
    </source>
</evidence>